<accession>A0AAW1CPX5</accession>
<keyword evidence="1" id="KW-0472">Membrane</keyword>
<keyword evidence="1" id="KW-1133">Transmembrane helix</keyword>
<reference evidence="2 3" key="1">
    <citation type="submission" date="2022-12" db="EMBL/GenBank/DDBJ databases">
        <title>Chromosome-level genome assembly of true bugs.</title>
        <authorList>
            <person name="Ma L."/>
            <person name="Li H."/>
        </authorList>
    </citation>
    <scope>NUCLEOTIDE SEQUENCE [LARGE SCALE GENOMIC DNA]</scope>
    <source>
        <strain evidence="2">Lab_2022b</strain>
    </source>
</reference>
<dbReference type="AlphaFoldDB" id="A0AAW1CPX5"/>
<feature type="transmembrane region" description="Helical" evidence="1">
    <location>
        <begin position="21"/>
        <end position="39"/>
    </location>
</feature>
<sequence length="75" mass="9162">MNCLRSERSKKKKSLKIPSQRRWTIFYLIFLFEIILLLLKSPPRIGVEFKTQRKIHFFFQNILETVAFTKKKFQI</sequence>
<proteinExistence type="predicted"/>
<gene>
    <name evidence="2" type="ORF">O3M35_001412</name>
</gene>
<organism evidence="2 3">
    <name type="scientific">Rhynocoris fuscipes</name>
    <dbReference type="NCBI Taxonomy" id="488301"/>
    <lineage>
        <taxon>Eukaryota</taxon>
        <taxon>Metazoa</taxon>
        <taxon>Ecdysozoa</taxon>
        <taxon>Arthropoda</taxon>
        <taxon>Hexapoda</taxon>
        <taxon>Insecta</taxon>
        <taxon>Pterygota</taxon>
        <taxon>Neoptera</taxon>
        <taxon>Paraneoptera</taxon>
        <taxon>Hemiptera</taxon>
        <taxon>Heteroptera</taxon>
        <taxon>Panheteroptera</taxon>
        <taxon>Cimicomorpha</taxon>
        <taxon>Reduviidae</taxon>
        <taxon>Harpactorinae</taxon>
        <taxon>Harpactorini</taxon>
        <taxon>Rhynocoris</taxon>
    </lineage>
</organism>
<comment type="caution">
    <text evidence="2">The sequence shown here is derived from an EMBL/GenBank/DDBJ whole genome shotgun (WGS) entry which is preliminary data.</text>
</comment>
<protein>
    <submittedName>
        <fullName evidence="2">Uncharacterized protein</fullName>
    </submittedName>
</protein>
<name>A0AAW1CPX5_9HEMI</name>
<keyword evidence="1" id="KW-0812">Transmembrane</keyword>
<dbReference type="Proteomes" id="UP001461498">
    <property type="component" value="Unassembled WGS sequence"/>
</dbReference>
<keyword evidence="3" id="KW-1185">Reference proteome</keyword>
<evidence type="ECO:0000313" key="2">
    <source>
        <dbReference type="EMBL" id="KAK9500075.1"/>
    </source>
</evidence>
<evidence type="ECO:0000313" key="3">
    <source>
        <dbReference type="Proteomes" id="UP001461498"/>
    </source>
</evidence>
<dbReference type="EMBL" id="JAPXFL010000010">
    <property type="protein sequence ID" value="KAK9500075.1"/>
    <property type="molecule type" value="Genomic_DNA"/>
</dbReference>
<evidence type="ECO:0000256" key="1">
    <source>
        <dbReference type="SAM" id="Phobius"/>
    </source>
</evidence>